<protein>
    <submittedName>
        <fullName evidence="1">Arginine utilization protein RocB</fullName>
    </submittedName>
</protein>
<sequence length="539" mass="59101">MSKTTSAPSGQPAEDCASNWFSLARDLTLKMVEQPSITGTPGEACFAPWLMQELSQWTCFQRHSHHLWLMPTLNDTCERPILFALVRGQGPETVILTGHYDVVGTENFGHLSSLAFHPEALKEALLSGALPAKVEQDLQQGFLPGRGMLDMKSGLAAGLTVLHEWDPSTQGNLLFIAVPDEEETSLGMRSAVQMLPEVLKQHDLTLVAAINLDATTDQETGEDGQAIFLGSVGKLLPFVWIQGCPTHSGAPIDGINAAFLSSELVRLLEWNPAFGEGGEDPAPPITVLYQSEIRSRYDVTTPAQAWTVFNVLTHHRRPADVLNSLKEACIQSFADALQTLHRRQFQFVPDHQATVLTFQELVERASQCDPEGTRDALSQNPKLDARAASRECCTSLAALARISGPAYVVGFAPPFYPSTLLGDSEQEIHVRSCMQEVVGGLQKDGLSLKVRSFYPGISDMSFIAPRLGPQDLETWAQNAAVPERWTVPDVPLNCPVVNIGPWGRDYHQKWERVHEGHAFGWLPEVLQRACLALLSSGES</sequence>
<evidence type="ECO:0000313" key="2">
    <source>
        <dbReference type="Proteomes" id="UP000321306"/>
    </source>
</evidence>
<reference evidence="1 2" key="1">
    <citation type="submission" date="2019-07" db="EMBL/GenBank/DDBJ databases">
        <title>Whole genome shotgun sequence of Deinococcus cellulosilyticus NBRC 106333.</title>
        <authorList>
            <person name="Hosoyama A."/>
            <person name="Uohara A."/>
            <person name="Ohji S."/>
            <person name="Ichikawa N."/>
        </authorList>
    </citation>
    <scope>NUCLEOTIDE SEQUENCE [LARGE SCALE GENOMIC DNA]</scope>
    <source>
        <strain evidence="1 2">NBRC 106333</strain>
    </source>
</reference>
<keyword evidence="2" id="KW-1185">Reference proteome</keyword>
<proteinExistence type="predicted"/>
<dbReference type="GO" id="GO:0016787">
    <property type="term" value="F:hydrolase activity"/>
    <property type="evidence" value="ECO:0007669"/>
    <property type="project" value="InterPro"/>
</dbReference>
<name>A0A511N0A7_DEIC1</name>
<accession>A0A511N0A7</accession>
<dbReference type="Gene3D" id="3.40.630.10">
    <property type="entry name" value="Zn peptidases"/>
    <property type="match status" value="1"/>
</dbReference>
<dbReference type="PIRSF" id="PIRSF010386">
    <property type="entry name" value="RocB"/>
    <property type="match status" value="1"/>
</dbReference>
<dbReference type="PANTHER" id="PTHR43808:SF27">
    <property type="entry name" value="PROTEIN ROCB"/>
    <property type="match status" value="1"/>
</dbReference>
<dbReference type="RefSeq" id="WP_146884100.1">
    <property type="nucleotide sequence ID" value="NZ_BJXB01000007.1"/>
</dbReference>
<gene>
    <name evidence="1" type="ORF">DC3_19170</name>
</gene>
<dbReference type="InterPro" id="IPR012166">
    <property type="entry name" value="Uncharacterised_RocB"/>
</dbReference>
<dbReference type="Pfam" id="PF01546">
    <property type="entry name" value="Peptidase_M20"/>
    <property type="match status" value="1"/>
</dbReference>
<evidence type="ECO:0000313" key="1">
    <source>
        <dbReference type="EMBL" id="GEM46282.1"/>
    </source>
</evidence>
<organism evidence="1 2">
    <name type="scientific">Deinococcus cellulosilyticus (strain DSM 18568 / NBRC 106333 / KACC 11606 / 5516J-15)</name>
    <dbReference type="NCBI Taxonomy" id="1223518"/>
    <lineage>
        <taxon>Bacteria</taxon>
        <taxon>Thermotogati</taxon>
        <taxon>Deinococcota</taxon>
        <taxon>Deinococci</taxon>
        <taxon>Deinococcales</taxon>
        <taxon>Deinococcaceae</taxon>
        <taxon>Deinococcus</taxon>
    </lineage>
</organism>
<dbReference type="InterPro" id="IPR002933">
    <property type="entry name" value="Peptidase_M20"/>
</dbReference>
<dbReference type="AlphaFoldDB" id="A0A511N0A7"/>
<dbReference type="OrthoDB" id="9815360at2"/>
<dbReference type="PANTHER" id="PTHR43808">
    <property type="entry name" value="ACETYLORNITHINE DEACETYLASE"/>
    <property type="match status" value="1"/>
</dbReference>
<dbReference type="Proteomes" id="UP000321306">
    <property type="component" value="Unassembled WGS sequence"/>
</dbReference>
<dbReference type="SUPFAM" id="SSF53187">
    <property type="entry name" value="Zn-dependent exopeptidases"/>
    <property type="match status" value="1"/>
</dbReference>
<dbReference type="InterPro" id="IPR050072">
    <property type="entry name" value="Peptidase_M20A"/>
</dbReference>
<comment type="caution">
    <text evidence="1">The sequence shown here is derived from an EMBL/GenBank/DDBJ whole genome shotgun (WGS) entry which is preliminary data.</text>
</comment>
<dbReference type="EMBL" id="BJXB01000007">
    <property type="protein sequence ID" value="GEM46282.1"/>
    <property type="molecule type" value="Genomic_DNA"/>
</dbReference>